<evidence type="ECO:0000313" key="3">
    <source>
        <dbReference type="Proteomes" id="UP000198850"/>
    </source>
</evidence>
<dbReference type="RefSeq" id="WP_090558506.1">
    <property type="nucleotide sequence ID" value="NZ_FNRA01000009.1"/>
</dbReference>
<dbReference type="Gene3D" id="3.40.630.30">
    <property type="match status" value="1"/>
</dbReference>
<evidence type="ECO:0000259" key="1">
    <source>
        <dbReference type="PROSITE" id="PS51186"/>
    </source>
</evidence>
<dbReference type="Proteomes" id="UP000198850">
    <property type="component" value="Unassembled WGS sequence"/>
</dbReference>
<gene>
    <name evidence="2" type="ORF">SAMN05443550_109175</name>
</gene>
<dbReference type="SUPFAM" id="SSF55729">
    <property type="entry name" value="Acyl-CoA N-acyltransferases (Nat)"/>
    <property type="match status" value="1"/>
</dbReference>
<dbReference type="InterPro" id="IPR000182">
    <property type="entry name" value="GNAT_dom"/>
</dbReference>
<dbReference type="PROSITE" id="PS51186">
    <property type="entry name" value="GNAT"/>
    <property type="match status" value="1"/>
</dbReference>
<dbReference type="STRING" id="425514.SAMN05443550_109175"/>
<dbReference type="InterPro" id="IPR013653">
    <property type="entry name" value="GCN5-like_dom"/>
</dbReference>
<reference evidence="2 3" key="1">
    <citation type="submission" date="2016-10" db="EMBL/GenBank/DDBJ databases">
        <authorList>
            <person name="de Groot N.N."/>
        </authorList>
    </citation>
    <scope>NUCLEOTIDE SEQUENCE [LARGE SCALE GENOMIC DNA]</scope>
    <source>
        <strain evidence="2 3">DSM 19033</strain>
    </source>
</reference>
<dbReference type="OrthoDB" id="9797456at2"/>
<feature type="domain" description="N-acetyltransferase" evidence="1">
    <location>
        <begin position="99"/>
        <end position="225"/>
    </location>
</feature>
<evidence type="ECO:0000313" key="2">
    <source>
        <dbReference type="EMBL" id="SEB06644.1"/>
    </source>
</evidence>
<name>A0A1H4GAQ9_9SPHI</name>
<dbReference type="GO" id="GO:0016747">
    <property type="term" value="F:acyltransferase activity, transferring groups other than amino-acyl groups"/>
    <property type="evidence" value="ECO:0007669"/>
    <property type="project" value="InterPro"/>
</dbReference>
<accession>A0A1H4GAQ9</accession>
<dbReference type="Pfam" id="PF08445">
    <property type="entry name" value="FR47"/>
    <property type="match status" value="1"/>
</dbReference>
<sequence length="225" mass="25126">MTHLLDQPVWNAMLSGNSNLSYGTSRAKYFDKTVSIFADVENQDSDDFQTLYDIIPAGQQIGVFSINIDLKAEPWSGISRIDGLQMTYNHAAKELTGTHIIRPLDISDVPAMLSLTGQMKPGPFFEKTIDFGHYHGIFSNDILVAMAGQRFHPGAFAEISGVCTHPDFTGKGLARQLLLHQIKRIMENDETPFLHVTGTNLNAIKLYESIGFVARTEIYIHILRK</sequence>
<organism evidence="2 3">
    <name type="scientific">Pedobacter hartonius</name>
    <dbReference type="NCBI Taxonomy" id="425514"/>
    <lineage>
        <taxon>Bacteria</taxon>
        <taxon>Pseudomonadati</taxon>
        <taxon>Bacteroidota</taxon>
        <taxon>Sphingobacteriia</taxon>
        <taxon>Sphingobacteriales</taxon>
        <taxon>Sphingobacteriaceae</taxon>
        <taxon>Pedobacter</taxon>
    </lineage>
</organism>
<dbReference type="EMBL" id="FNRA01000009">
    <property type="protein sequence ID" value="SEB06644.1"/>
    <property type="molecule type" value="Genomic_DNA"/>
</dbReference>
<dbReference type="InterPro" id="IPR016181">
    <property type="entry name" value="Acyl_CoA_acyltransferase"/>
</dbReference>
<keyword evidence="3" id="KW-1185">Reference proteome</keyword>
<dbReference type="AlphaFoldDB" id="A0A1H4GAQ9"/>
<dbReference type="CDD" id="cd04301">
    <property type="entry name" value="NAT_SF"/>
    <property type="match status" value="1"/>
</dbReference>
<proteinExistence type="predicted"/>
<protein>
    <submittedName>
        <fullName evidence="2">FR47-like protein</fullName>
    </submittedName>
</protein>